<reference evidence="1 2" key="1">
    <citation type="journal article" date="2014" name="Int. J. Syst. Evol. Microbiol.">
        <title>Complete genome sequence of Corynebacterium casei LMG S-19264T (=DSM 44701T), isolated from a smear-ripened cheese.</title>
        <authorList>
            <consortium name="US DOE Joint Genome Institute (JGI-PGF)"/>
            <person name="Walter F."/>
            <person name="Albersmeier A."/>
            <person name="Kalinowski J."/>
            <person name="Ruckert C."/>
        </authorList>
    </citation>
    <scope>NUCLEOTIDE SEQUENCE [LARGE SCALE GENOMIC DNA]</scope>
    <source>
        <strain evidence="1 2">CGMCC 1.7029</strain>
    </source>
</reference>
<proteinExistence type="predicted"/>
<evidence type="ECO:0000313" key="1">
    <source>
        <dbReference type="EMBL" id="GGO33316.1"/>
    </source>
</evidence>
<gene>
    <name evidence="1" type="ORF">GCM10010991_22520</name>
</gene>
<name>A0A918DE21_9RHOB</name>
<dbReference type="AlphaFoldDB" id="A0A918DE21"/>
<dbReference type="Proteomes" id="UP000598196">
    <property type="component" value="Unassembled WGS sequence"/>
</dbReference>
<protein>
    <submittedName>
        <fullName evidence="1">Uncharacterized protein</fullName>
    </submittedName>
</protein>
<organism evidence="1 2">
    <name type="scientific">Gemmobacter aquaticus</name>
    <dbReference type="NCBI Taxonomy" id="490185"/>
    <lineage>
        <taxon>Bacteria</taxon>
        <taxon>Pseudomonadati</taxon>
        <taxon>Pseudomonadota</taxon>
        <taxon>Alphaproteobacteria</taxon>
        <taxon>Rhodobacterales</taxon>
        <taxon>Paracoccaceae</taxon>
        <taxon>Gemmobacter</taxon>
    </lineage>
</organism>
<sequence>MQEWRAPTPTGPPIHPRCTPCTMRVLKKAPGVLPMDLFYSATRPKAKAKHAAFESHWQE</sequence>
<keyword evidence="2" id="KW-1185">Reference proteome</keyword>
<evidence type="ECO:0000313" key="2">
    <source>
        <dbReference type="Proteomes" id="UP000598196"/>
    </source>
</evidence>
<comment type="caution">
    <text evidence="1">The sequence shown here is derived from an EMBL/GenBank/DDBJ whole genome shotgun (WGS) entry which is preliminary data.</text>
</comment>
<accession>A0A918DE21</accession>
<dbReference type="EMBL" id="BMLP01000004">
    <property type="protein sequence ID" value="GGO33316.1"/>
    <property type="molecule type" value="Genomic_DNA"/>
</dbReference>